<feature type="domain" description="HpcH/HpaI aldolase/citrate lyase" evidence="4">
    <location>
        <begin position="10"/>
        <end position="213"/>
    </location>
</feature>
<organism evidence="5 6">
    <name type="scientific">Paraburkholderia kururiensis</name>
    <dbReference type="NCBI Taxonomy" id="984307"/>
    <lineage>
        <taxon>Bacteria</taxon>
        <taxon>Pseudomonadati</taxon>
        <taxon>Pseudomonadota</taxon>
        <taxon>Betaproteobacteria</taxon>
        <taxon>Burkholderiales</taxon>
        <taxon>Burkholderiaceae</taxon>
        <taxon>Paraburkholderia</taxon>
    </lineage>
</organism>
<dbReference type="PIRSF" id="PIRSF015582">
    <property type="entry name" value="Cit_lyase_B"/>
    <property type="match status" value="1"/>
</dbReference>
<accession>A0ABZ0WT49</accession>
<evidence type="ECO:0000259" key="4">
    <source>
        <dbReference type="Pfam" id="PF03328"/>
    </source>
</evidence>
<keyword evidence="3" id="KW-0460">Magnesium</keyword>
<dbReference type="InterPro" id="IPR015813">
    <property type="entry name" value="Pyrv/PenolPyrv_kinase-like_dom"/>
</dbReference>
<keyword evidence="6" id="KW-1185">Reference proteome</keyword>
<dbReference type="Pfam" id="PF03328">
    <property type="entry name" value="HpcH_HpaI"/>
    <property type="match status" value="1"/>
</dbReference>
<gene>
    <name evidence="5" type="ORF">U0042_13345</name>
</gene>
<dbReference type="InterPro" id="IPR040442">
    <property type="entry name" value="Pyrv_kinase-like_dom_sf"/>
</dbReference>
<evidence type="ECO:0000313" key="5">
    <source>
        <dbReference type="EMBL" id="WQD80580.1"/>
    </source>
</evidence>
<evidence type="ECO:0000256" key="1">
    <source>
        <dbReference type="ARBA" id="ARBA00001946"/>
    </source>
</evidence>
<dbReference type="EMBL" id="CP139965">
    <property type="protein sequence ID" value="WQD80580.1"/>
    <property type="molecule type" value="Genomic_DNA"/>
</dbReference>
<dbReference type="Gene3D" id="3.20.20.60">
    <property type="entry name" value="Phosphoenolpyruvate-binding domains"/>
    <property type="match status" value="1"/>
</dbReference>
<dbReference type="InterPro" id="IPR005000">
    <property type="entry name" value="Aldolase/citrate-lyase_domain"/>
</dbReference>
<dbReference type="SUPFAM" id="SSF51621">
    <property type="entry name" value="Phosphoenolpyruvate/pyruvate domain"/>
    <property type="match status" value="1"/>
</dbReference>
<evidence type="ECO:0000313" key="6">
    <source>
        <dbReference type="Proteomes" id="UP001325479"/>
    </source>
</evidence>
<reference evidence="5 6" key="1">
    <citation type="submission" date="2023-12" db="EMBL/GenBank/DDBJ databases">
        <title>Genome sequencing and assembly of bacterial species from a model synthetic community.</title>
        <authorList>
            <person name="Hogle S.L."/>
        </authorList>
    </citation>
    <scope>NUCLEOTIDE SEQUENCE [LARGE SCALE GENOMIC DNA]</scope>
    <source>
        <strain evidence="5 6">HAMBI 2494</strain>
    </source>
</reference>
<keyword evidence="2" id="KW-0479">Metal-binding</keyword>
<evidence type="ECO:0000256" key="2">
    <source>
        <dbReference type="ARBA" id="ARBA00022723"/>
    </source>
</evidence>
<proteinExistence type="predicted"/>
<comment type="cofactor">
    <cofactor evidence="1">
        <name>Mg(2+)</name>
        <dbReference type="ChEBI" id="CHEBI:18420"/>
    </cofactor>
</comment>
<dbReference type="Proteomes" id="UP001325479">
    <property type="component" value="Chromosome"/>
</dbReference>
<dbReference type="PANTHER" id="PTHR32308:SF10">
    <property type="entry name" value="CITRATE LYASE SUBUNIT BETA"/>
    <property type="match status" value="1"/>
</dbReference>
<name>A0ABZ0WT49_9BURK</name>
<protein>
    <submittedName>
        <fullName evidence="5">CoA ester lyase</fullName>
    </submittedName>
</protein>
<keyword evidence="5" id="KW-0456">Lyase</keyword>
<evidence type="ECO:0000256" key="3">
    <source>
        <dbReference type="ARBA" id="ARBA00022842"/>
    </source>
</evidence>
<dbReference type="GO" id="GO:0016829">
    <property type="term" value="F:lyase activity"/>
    <property type="evidence" value="ECO:0007669"/>
    <property type="project" value="UniProtKB-KW"/>
</dbReference>
<dbReference type="RefSeq" id="WP_114810373.1">
    <property type="nucleotide sequence ID" value="NZ_CP139965.1"/>
</dbReference>
<dbReference type="InterPro" id="IPR011206">
    <property type="entry name" value="Citrate_lyase_beta/mcl1/mcl2"/>
</dbReference>
<sequence>MTEHGAGKHRSYLFVPGSRPERFDRAMKSGADAVIIDLEDAVAAADKISARDSVATWAREDRVVYVRVNARGTPWFDEDAQLSRLPGIAGLVLPKTECSADVAALVCAVGQQTAVFPLIESAKGMCNALEIANAPCVRQLMFGTLDFMLDMQMDVDNEELNGFRAELTKVSRVAGIDAPVDGVTVAVHDALQLERDTRNGKRFGFFGKLCIHPKQVATVNEGYAPSESDIAWARCVLDAAQDGKGVALMTDGSMVDRPVVLRAERIMKLASSN</sequence>
<dbReference type="PANTHER" id="PTHR32308">
    <property type="entry name" value="LYASE BETA SUBUNIT, PUTATIVE (AFU_ORTHOLOGUE AFUA_4G13030)-RELATED"/>
    <property type="match status" value="1"/>
</dbReference>